<comment type="caution">
    <text evidence="3">The sequence shown here is derived from an EMBL/GenBank/DDBJ whole genome shotgun (WGS) entry which is preliminary data.</text>
</comment>
<organism evidence="3 4">
    <name type="scientific">Candidatus Portnoybacteria bacterium CG_4_10_14_0_8_um_filter_40_50</name>
    <dbReference type="NCBI Taxonomy" id="1974800"/>
    <lineage>
        <taxon>Bacteria</taxon>
        <taxon>Candidatus Portnoyibacteriota</taxon>
    </lineage>
</organism>
<evidence type="ECO:0000256" key="1">
    <source>
        <dbReference type="SAM" id="Coils"/>
    </source>
</evidence>
<feature type="non-terminal residue" evidence="3">
    <location>
        <position position="247"/>
    </location>
</feature>
<dbReference type="Pfam" id="PF08448">
    <property type="entry name" value="PAS_4"/>
    <property type="match status" value="1"/>
</dbReference>
<gene>
    <name evidence="3" type="ORF">COY85_02510</name>
</gene>
<sequence length="247" mass="29039">MGKKKAKLISKMALKEPREPMFKVLESKEKLFETVMNAIGDLVSIQDLNMRIAYQNKALKEVMGDHYGEHCYKIYERRDYICEGCPMQQSFKTGQIAKALRTGITKEGVARRYELITVPLKDKQGKIVAGIEVVRNVTKREQDLQEMDRIAKMLVRRDFELIETKEKRETELQELKRVKTELEIQRGILEVKVEARTKELRNLTQSLNEQVKQKIKELQKKVETLEKMNRLMVGRELRMVELKKEIK</sequence>
<accession>A0A2M7QRQ6</accession>
<proteinExistence type="predicted"/>
<name>A0A2M7QRQ6_9BACT</name>
<dbReference type="InterPro" id="IPR035965">
    <property type="entry name" value="PAS-like_dom_sf"/>
</dbReference>
<dbReference type="SUPFAM" id="SSF55785">
    <property type="entry name" value="PYP-like sensor domain (PAS domain)"/>
    <property type="match status" value="1"/>
</dbReference>
<protein>
    <recommendedName>
        <fullName evidence="2">PAS fold-4 domain-containing protein</fullName>
    </recommendedName>
</protein>
<evidence type="ECO:0000259" key="2">
    <source>
        <dbReference type="Pfam" id="PF08448"/>
    </source>
</evidence>
<keyword evidence="1" id="KW-0175">Coiled coil</keyword>
<feature type="coiled-coil region" evidence="1">
    <location>
        <begin position="161"/>
        <end position="235"/>
    </location>
</feature>
<feature type="domain" description="PAS fold-4" evidence="2">
    <location>
        <begin position="38"/>
        <end position="141"/>
    </location>
</feature>
<evidence type="ECO:0000313" key="4">
    <source>
        <dbReference type="Proteomes" id="UP000229481"/>
    </source>
</evidence>
<dbReference type="InterPro" id="IPR013656">
    <property type="entry name" value="PAS_4"/>
</dbReference>
<dbReference type="AlphaFoldDB" id="A0A2M7QRQ6"/>
<dbReference type="Proteomes" id="UP000229481">
    <property type="component" value="Unassembled WGS sequence"/>
</dbReference>
<reference evidence="4" key="1">
    <citation type="submission" date="2017-09" db="EMBL/GenBank/DDBJ databases">
        <title>Depth-based differentiation of microbial function through sediment-hosted aquifers and enrichment of novel symbionts in the deep terrestrial subsurface.</title>
        <authorList>
            <person name="Probst A.J."/>
            <person name="Ladd B."/>
            <person name="Jarett J.K."/>
            <person name="Geller-Mcgrath D.E."/>
            <person name="Sieber C.M.K."/>
            <person name="Emerson J.B."/>
            <person name="Anantharaman K."/>
            <person name="Thomas B.C."/>
            <person name="Malmstrom R."/>
            <person name="Stieglmeier M."/>
            <person name="Klingl A."/>
            <person name="Woyke T."/>
            <person name="Ryan C.M."/>
            <person name="Banfield J.F."/>
        </authorList>
    </citation>
    <scope>NUCLEOTIDE SEQUENCE [LARGE SCALE GENOMIC DNA]</scope>
</reference>
<dbReference type="Gene3D" id="3.30.450.20">
    <property type="entry name" value="PAS domain"/>
    <property type="match status" value="1"/>
</dbReference>
<dbReference type="EMBL" id="PFLK01000060">
    <property type="protein sequence ID" value="PIY74696.1"/>
    <property type="molecule type" value="Genomic_DNA"/>
</dbReference>
<evidence type="ECO:0000313" key="3">
    <source>
        <dbReference type="EMBL" id="PIY74696.1"/>
    </source>
</evidence>